<sequence length="375" mass="42820">MAGLYIHIPFCKKRCIYCDFYSSIDMSQKERYIRALSREWQGRCTELGNVNIDTVYLGGGTPSQLCISELDSLFDSLIGIDWGQCKEVTIEVNPDDLTKDYVGGLVSLPVNRISMGIQSFKDSDLLFLNRRHTSLQAVNAVKLCQDAGFENLSVDLIYGLPGQTLESWEQNVKKAIALKIPHISAYNLIYEEGTGLSTLLRKGKVRECDEELALQMFGLLIDMLEQEGFEHYEISNFALPGRYSRHNTAYWQNVPYLGIGASAHSYNGYTRSWNVPDLRQYCDKIESGNMAYTLEQLSFDDLYNDFVLTSLRTMWGLDLDKVKFLYGNDRYMYCLQQALIHIQSGNLIMSGKHLRLTRKGLFISDTIMSDLFYVD</sequence>
<dbReference type="SUPFAM" id="SSF102114">
    <property type="entry name" value="Radical SAM enzymes"/>
    <property type="match status" value="1"/>
</dbReference>
<keyword evidence="2" id="KW-0949">S-adenosyl-L-methionine</keyword>
<dbReference type="Gene3D" id="3.80.30.20">
    <property type="entry name" value="tm_1862 like domain"/>
    <property type="match status" value="1"/>
</dbReference>
<dbReference type="SMART" id="SM00729">
    <property type="entry name" value="Elp3"/>
    <property type="match status" value="1"/>
</dbReference>
<name>A0A354M2A5_9BACT</name>
<dbReference type="GO" id="GO:0046872">
    <property type="term" value="F:metal ion binding"/>
    <property type="evidence" value="ECO:0007669"/>
    <property type="project" value="UniProtKB-UniRule"/>
</dbReference>
<dbReference type="PANTHER" id="PTHR13932:SF5">
    <property type="entry name" value="RADICAL S-ADENOSYL METHIONINE DOMAIN-CONTAINING PROTEIN 1, MITOCHONDRIAL"/>
    <property type="match status" value="1"/>
</dbReference>
<protein>
    <recommendedName>
        <fullName evidence="2">Heme chaperone HemW</fullName>
    </recommendedName>
</protein>
<dbReference type="EMBL" id="DNWC01000086">
    <property type="protein sequence ID" value="HBJ08644.1"/>
    <property type="molecule type" value="Genomic_DNA"/>
</dbReference>
<dbReference type="InterPro" id="IPR007197">
    <property type="entry name" value="rSAM"/>
</dbReference>
<dbReference type="CDD" id="cd01335">
    <property type="entry name" value="Radical_SAM"/>
    <property type="match status" value="1"/>
</dbReference>
<dbReference type="Pfam" id="PF04055">
    <property type="entry name" value="Radical_SAM"/>
    <property type="match status" value="1"/>
</dbReference>
<dbReference type="SFLD" id="SFLDS00029">
    <property type="entry name" value="Radical_SAM"/>
    <property type="match status" value="1"/>
</dbReference>
<dbReference type="InterPro" id="IPR034505">
    <property type="entry name" value="Coproporphyrinogen-III_oxidase"/>
</dbReference>
<dbReference type="InterPro" id="IPR006638">
    <property type="entry name" value="Elp3/MiaA/NifB-like_rSAM"/>
</dbReference>
<reference evidence="4 5" key="1">
    <citation type="journal article" date="2018" name="Nat. Biotechnol.">
        <title>A standardized bacterial taxonomy based on genome phylogeny substantially revises the tree of life.</title>
        <authorList>
            <person name="Parks D.H."/>
            <person name="Chuvochina M."/>
            <person name="Waite D.W."/>
            <person name="Rinke C."/>
            <person name="Skarshewski A."/>
            <person name="Chaumeil P.A."/>
            <person name="Hugenholtz P."/>
        </authorList>
    </citation>
    <scope>NUCLEOTIDE SEQUENCE [LARGE SCALE GENOMIC DNA]</scope>
    <source>
        <strain evidence="4">UBA11482</strain>
    </source>
</reference>
<keyword evidence="2" id="KW-0004">4Fe-4S</keyword>
<keyword evidence="2" id="KW-0411">Iron-sulfur</keyword>
<comment type="function">
    <text evidence="2">Probably acts as a heme chaperone, transferring heme to an unknown acceptor. Binds one molecule of heme per monomer, possibly covalently. Binds 1 [4Fe-4S] cluster. The cluster is coordinated with 3 cysteines and an exchangeable S-adenosyl-L-methionine.</text>
</comment>
<dbReference type="NCBIfam" id="TIGR00539">
    <property type="entry name" value="hemN_rel"/>
    <property type="match status" value="1"/>
</dbReference>
<keyword evidence="2" id="KW-0408">Iron</keyword>
<dbReference type="SFLD" id="SFLDG01065">
    <property type="entry name" value="anaerobic_coproporphyrinogen-I"/>
    <property type="match status" value="1"/>
</dbReference>
<comment type="subcellular location">
    <subcellularLocation>
        <location evidence="2">Cytoplasm</location>
    </subcellularLocation>
</comment>
<evidence type="ECO:0000313" key="4">
    <source>
        <dbReference type="EMBL" id="HBJ08644.1"/>
    </source>
</evidence>
<dbReference type="RefSeq" id="WP_009317152.1">
    <property type="nucleotide sequence ID" value="NZ_CABKQP010000001.1"/>
</dbReference>
<dbReference type="PANTHER" id="PTHR13932">
    <property type="entry name" value="COPROPORPHYRINIGEN III OXIDASE"/>
    <property type="match status" value="1"/>
</dbReference>
<keyword evidence="2" id="KW-0963">Cytoplasm</keyword>
<dbReference type="GO" id="GO:0051539">
    <property type="term" value="F:4 iron, 4 sulfur cluster binding"/>
    <property type="evidence" value="ECO:0007669"/>
    <property type="project" value="UniProtKB-UniRule"/>
</dbReference>
<dbReference type="GO" id="GO:0006779">
    <property type="term" value="P:porphyrin-containing compound biosynthetic process"/>
    <property type="evidence" value="ECO:0007669"/>
    <property type="project" value="InterPro"/>
</dbReference>
<evidence type="ECO:0000256" key="1">
    <source>
        <dbReference type="ARBA" id="ARBA00006100"/>
    </source>
</evidence>
<dbReference type="GO" id="GO:0005737">
    <property type="term" value="C:cytoplasm"/>
    <property type="evidence" value="ECO:0007669"/>
    <property type="project" value="UniProtKB-SubCell"/>
</dbReference>
<comment type="caution">
    <text evidence="4">The sequence shown here is derived from an EMBL/GenBank/DDBJ whole genome shotgun (WGS) entry which is preliminary data.</text>
</comment>
<dbReference type="InterPro" id="IPR023404">
    <property type="entry name" value="rSAM_horseshoe"/>
</dbReference>
<accession>A0A354M2A5</accession>
<dbReference type="AlphaFoldDB" id="A0A354M2A5"/>
<evidence type="ECO:0000259" key="3">
    <source>
        <dbReference type="PROSITE" id="PS51918"/>
    </source>
</evidence>
<dbReference type="InterPro" id="IPR004559">
    <property type="entry name" value="HemW-like"/>
</dbReference>
<feature type="domain" description="Radical SAM core" evidence="3">
    <location>
        <begin position="1"/>
        <end position="230"/>
    </location>
</feature>
<evidence type="ECO:0000256" key="2">
    <source>
        <dbReference type="RuleBase" id="RU364116"/>
    </source>
</evidence>
<dbReference type="SFLD" id="SFLDF00562">
    <property type="entry name" value="HemN-like__clustered_with_heat"/>
    <property type="match status" value="1"/>
</dbReference>
<evidence type="ECO:0000313" key="5">
    <source>
        <dbReference type="Proteomes" id="UP000262954"/>
    </source>
</evidence>
<keyword evidence="2" id="KW-0143">Chaperone</keyword>
<keyword evidence="2" id="KW-0349">Heme</keyword>
<dbReference type="PROSITE" id="PS51918">
    <property type="entry name" value="RADICAL_SAM"/>
    <property type="match status" value="1"/>
</dbReference>
<gene>
    <name evidence="4" type="ORF">DDY73_06520</name>
</gene>
<dbReference type="Proteomes" id="UP000262954">
    <property type="component" value="Unassembled WGS sequence"/>
</dbReference>
<proteinExistence type="inferred from homology"/>
<dbReference type="GO" id="GO:0004109">
    <property type="term" value="F:coproporphyrinogen oxidase activity"/>
    <property type="evidence" value="ECO:0007669"/>
    <property type="project" value="InterPro"/>
</dbReference>
<comment type="similarity">
    <text evidence="1">Belongs to the anaerobic coproporphyrinogen-III oxidase family. HemW subfamily.</text>
</comment>
<organism evidence="4 5">
    <name type="scientific">Coprobacter fastidiosus</name>
    <dbReference type="NCBI Taxonomy" id="1099853"/>
    <lineage>
        <taxon>Bacteria</taxon>
        <taxon>Pseudomonadati</taxon>
        <taxon>Bacteroidota</taxon>
        <taxon>Bacteroidia</taxon>
        <taxon>Bacteroidales</taxon>
        <taxon>Barnesiellaceae</taxon>
        <taxon>Coprobacter</taxon>
    </lineage>
</organism>
<dbReference type="InterPro" id="IPR058240">
    <property type="entry name" value="rSAM_sf"/>
</dbReference>
<keyword evidence="2" id="KW-0479">Metal-binding</keyword>